<keyword evidence="3 7" id="KW-1133">Transmembrane helix</keyword>
<reference evidence="9" key="1">
    <citation type="journal article" date="2023" name="Mol. Biol. Evol.">
        <title>Third-Generation Sequencing Reveals the Adaptive Role of the Epigenome in Three Deep-Sea Polychaetes.</title>
        <authorList>
            <person name="Perez M."/>
            <person name="Aroh O."/>
            <person name="Sun Y."/>
            <person name="Lan Y."/>
            <person name="Juniper S.K."/>
            <person name="Young C.R."/>
            <person name="Angers B."/>
            <person name="Qian P.Y."/>
        </authorList>
    </citation>
    <scope>NUCLEOTIDE SEQUENCE</scope>
    <source>
        <strain evidence="9">R07B-5</strain>
    </source>
</reference>
<dbReference type="PANTHER" id="PTHR22776">
    <property type="entry name" value="MARVEL-CONTAINING POTENTIAL LIPID RAFT-ASSOCIATED PROTEIN"/>
    <property type="match status" value="1"/>
</dbReference>
<evidence type="ECO:0000313" key="10">
    <source>
        <dbReference type="Proteomes" id="UP001209878"/>
    </source>
</evidence>
<keyword evidence="4 5" id="KW-0472">Membrane</keyword>
<accession>A0AAD9P695</accession>
<sequence length="176" mass="19339">MGEDMPTTYESRTTTTTSGPSGLSIRREYITSVPGLFKIAEMVVCFITFICSVVYPRYKGDGWVEFVSMSALLTVGINFIFYLIGLRQQLPPFMLLVEFIVYCVFTVFFAIAAIVAAVSGSYHASIGATAFFAFAATAIFGVDTFFQFRAWQDGQTHMTTGATTTTTTTSETTAQY</sequence>
<evidence type="ECO:0000256" key="7">
    <source>
        <dbReference type="SAM" id="Phobius"/>
    </source>
</evidence>
<dbReference type="AlphaFoldDB" id="A0AAD9P695"/>
<keyword evidence="2 5" id="KW-0812">Transmembrane</keyword>
<dbReference type="PANTHER" id="PTHR22776:SF49">
    <property type="entry name" value="MARVEL DOMAIN-CONTAINING PROTEIN"/>
    <property type="match status" value="1"/>
</dbReference>
<evidence type="ECO:0000256" key="1">
    <source>
        <dbReference type="ARBA" id="ARBA00004141"/>
    </source>
</evidence>
<feature type="domain" description="MARVEL" evidence="8">
    <location>
        <begin position="29"/>
        <end position="152"/>
    </location>
</feature>
<feature type="transmembrane region" description="Helical" evidence="7">
    <location>
        <begin position="67"/>
        <end position="86"/>
    </location>
</feature>
<comment type="subcellular location">
    <subcellularLocation>
        <location evidence="1">Membrane</location>
        <topology evidence="1">Multi-pass membrane protein</topology>
    </subcellularLocation>
</comment>
<feature type="region of interest" description="Disordered" evidence="6">
    <location>
        <begin position="1"/>
        <end position="20"/>
    </location>
</feature>
<protein>
    <recommendedName>
        <fullName evidence="8">MARVEL domain-containing protein</fullName>
    </recommendedName>
</protein>
<feature type="compositionally biased region" description="Low complexity" evidence="6">
    <location>
        <begin position="7"/>
        <end position="17"/>
    </location>
</feature>
<evidence type="ECO:0000256" key="2">
    <source>
        <dbReference type="ARBA" id="ARBA00022692"/>
    </source>
</evidence>
<evidence type="ECO:0000256" key="4">
    <source>
        <dbReference type="ARBA" id="ARBA00023136"/>
    </source>
</evidence>
<gene>
    <name evidence="9" type="ORF">NP493_122g00000</name>
</gene>
<evidence type="ECO:0000256" key="3">
    <source>
        <dbReference type="ARBA" id="ARBA00022989"/>
    </source>
</evidence>
<dbReference type="Pfam" id="PF01284">
    <property type="entry name" value="MARVEL"/>
    <property type="match status" value="1"/>
</dbReference>
<keyword evidence="10" id="KW-1185">Reference proteome</keyword>
<evidence type="ECO:0000313" key="9">
    <source>
        <dbReference type="EMBL" id="KAK2188816.1"/>
    </source>
</evidence>
<evidence type="ECO:0000256" key="6">
    <source>
        <dbReference type="SAM" id="MobiDB-lite"/>
    </source>
</evidence>
<feature type="transmembrane region" description="Helical" evidence="7">
    <location>
        <begin position="93"/>
        <end position="118"/>
    </location>
</feature>
<dbReference type="InterPro" id="IPR050578">
    <property type="entry name" value="MARVEL-CKLF_proteins"/>
</dbReference>
<name>A0AAD9P695_RIDPI</name>
<dbReference type="GO" id="GO:0016020">
    <property type="term" value="C:membrane"/>
    <property type="evidence" value="ECO:0007669"/>
    <property type="project" value="UniProtKB-SubCell"/>
</dbReference>
<feature type="transmembrane region" description="Helical" evidence="7">
    <location>
        <begin position="35"/>
        <end position="55"/>
    </location>
</feature>
<dbReference type="EMBL" id="JAODUO010000121">
    <property type="protein sequence ID" value="KAK2188816.1"/>
    <property type="molecule type" value="Genomic_DNA"/>
</dbReference>
<organism evidence="9 10">
    <name type="scientific">Ridgeia piscesae</name>
    <name type="common">Tubeworm</name>
    <dbReference type="NCBI Taxonomy" id="27915"/>
    <lineage>
        <taxon>Eukaryota</taxon>
        <taxon>Metazoa</taxon>
        <taxon>Spiralia</taxon>
        <taxon>Lophotrochozoa</taxon>
        <taxon>Annelida</taxon>
        <taxon>Polychaeta</taxon>
        <taxon>Sedentaria</taxon>
        <taxon>Canalipalpata</taxon>
        <taxon>Sabellida</taxon>
        <taxon>Siboglinidae</taxon>
        <taxon>Ridgeia</taxon>
    </lineage>
</organism>
<evidence type="ECO:0000259" key="8">
    <source>
        <dbReference type="PROSITE" id="PS51225"/>
    </source>
</evidence>
<comment type="caution">
    <text evidence="9">The sequence shown here is derived from an EMBL/GenBank/DDBJ whole genome shotgun (WGS) entry which is preliminary data.</text>
</comment>
<evidence type="ECO:0000256" key="5">
    <source>
        <dbReference type="PROSITE-ProRule" id="PRU00581"/>
    </source>
</evidence>
<dbReference type="PROSITE" id="PS51225">
    <property type="entry name" value="MARVEL"/>
    <property type="match status" value="1"/>
</dbReference>
<dbReference type="Proteomes" id="UP001209878">
    <property type="component" value="Unassembled WGS sequence"/>
</dbReference>
<proteinExistence type="predicted"/>
<feature type="transmembrane region" description="Helical" evidence="7">
    <location>
        <begin position="124"/>
        <end position="146"/>
    </location>
</feature>
<dbReference type="InterPro" id="IPR008253">
    <property type="entry name" value="Marvel"/>
</dbReference>